<accession>M1BCP3</accession>
<name>M1BCP3_SOLTU</name>
<dbReference type="HOGENOM" id="CLU_3036112_0_0_1"/>
<evidence type="ECO:0000313" key="2">
    <source>
        <dbReference type="Proteomes" id="UP000011115"/>
    </source>
</evidence>
<sequence length="55" mass="6243">MQISQVDQALWKKVVNAKHGTKNHWSTKVVSSPYGVGPWKYTSKLGVGFYLNCKF</sequence>
<keyword evidence="2" id="KW-1185">Reference proteome</keyword>
<dbReference type="PaxDb" id="4113-PGSC0003DMT400042218"/>
<dbReference type="Gramene" id="PGSC0003DMT400042218">
    <property type="protein sequence ID" value="PGSC0003DMT400042218"/>
    <property type="gene ID" value="PGSC0003DMG400016384"/>
</dbReference>
<protein>
    <submittedName>
        <fullName evidence="1">Uncharacterized protein</fullName>
    </submittedName>
</protein>
<dbReference type="InParanoid" id="M1BCP3"/>
<dbReference type="Proteomes" id="UP000011115">
    <property type="component" value="Unassembled WGS sequence"/>
</dbReference>
<reference evidence="1" key="2">
    <citation type="submission" date="2015-06" db="UniProtKB">
        <authorList>
            <consortium name="EnsemblPlants"/>
        </authorList>
    </citation>
    <scope>IDENTIFICATION</scope>
    <source>
        <strain evidence="1">DM1-3 516 R44</strain>
    </source>
</reference>
<dbReference type="ExpressionAtlas" id="M1BCP3">
    <property type="expression patterns" value="baseline"/>
</dbReference>
<proteinExistence type="predicted"/>
<evidence type="ECO:0000313" key="1">
    <source>
        <dbReference type="EnsemblPlants" id="PGSC0003DMT400042218"/>
    </source>
</evidence>
<dbReference type="AlphaFoldDB" id="M1BCP3"/>
<dbReference type="EnsemblPlants" id="PGSC0003DMT400042218">
    <property type="protein sequence ID" value="PGSC0003DMT400042218"/>
    <property type="gene ID" value="PGSC0003DMG400016384"/>
</dbReference>
<organism evidence="1 2">
    <name type="scientific">Solanum tuberosum</name>
    <name type="common">Potato</name>
    <dbReference type="NCBI Taxonomy" id="4113"/>
    <lineage>
        <taxon>Eukaryota</taxon>
        <taxon>Viridiplantae</taxon>
        <taxon>Streptophyta</taxon>
        <taxon>Embryophyta</taxon>
        <taxon>Tracheophyta</taxon>
        <taxon>Spermatophyta</taxon>
        <taxon>Magnoliopsida</taxon>
        <taxon>eudicotyledons</taxon>
        <taxon>Gunneridae</taxon>
        <taxon>Pentapetalae</taxon>
        <taxon>asterids</taxon>
        <taxon>lamiids</taxon>
        <taxon>Solanales</taxon>
        <taxon>Solanaceae</taxon>
        <taxon>Solanoideae</taxon>
        <taxon>Solaneae</taxon>
        <taxon>Solanum</taxon>
    </lineage>
</organism>
<reference evidence="2" key="1">
    <citation type="journal article" date="2011" name="Nature">
        <title>Genome sequence and analysis of the tuber crop potato.</title>
        <authorList>
            <consortium name="The Potato Genome Sequencing Consortium"/>
        </authorList>
    </citation>
    <scope>NUCLEOTIDE SEQUENCE [LARGE SCALE GENOMIC DNA]</scope>
    <source>
        <strain evidence="2">cv. DM1-3 516 R44</strain>
    </source>
</reference>